<organism evidence="2 3">
    <name type="scientific">Ephemerocybe angulata</name>
    <dbReference type="NCBI Taxonomy" id="980116"/>
    <lineage>
        <taxon>Eukaryota</taxon>
        <taxon>Fungi</taxon>
        <taxon>Dikarya</taxon>
        <taxon>Basidiomycota</taxon>
        <taxon>Agaricomycotina</taxon>
        <taxon>Agaricomycetes</taxon>
        <taxon>Agaricomycetidae</taxon>
        <taxon>Agaricales</taxon>
        <taxon>Agaricineae</taxon>
        <taxon>Psathyrellaceae</taxon>
        <taxon>Ephemerocybe</taxon>
    </lineage>
</organism>
<accession>A0A8H5BXR5</accession>
<dbReference type="PROSITE" id="PS50181">
    <property type="entry name" value="FBOX"/>
    <property type="match status" value="1"/>
</dbReference>
<dbReference type="SMART" id="SM00256">
    <property type="entry name" value="FBOX"/>
    <property type="match status" value="1"/>
</dbReference>
<evidence type="ECO:0000313" key="2">
    <source>
        <dbReference type="EMBL" id="KAF5331248.1"/>
    </source>
</evidence>
<protein>
    <recommendedName>
        <fullName evidence="1">F-box domain-containing protein</fullName>
    </recommendedName>
</protein>
<dbReference type="AlphaFoldDB" id="A0A8H5BXR5"/>
<dbReference type="SUPFAM" id="SSF81383">
    <property type="entry name" value="F-box domain"/>
    <property type="match status" value="1"/>
</dbReference>
<keyword evidence="3" id="KW-1185">Reference proteome</keyword>
<evidence type="ECO:0000259" key="1">
    <source>
        <dbReference type="PROSITE" id="PS50181"/>
    </source>
</evidence>
<sequence>MSENISRRMLNLPLELFLCIMQELYAPDVLSLGQTCRTIRSAVNQRDVWEAMLRATCRLNQLFEPSYHPIEDLDILKLQRAALEPWMRSASFTWELPSDNPSRGKNVATRRLNRLQKRIKLEGDHGIPYDLDEVCIVPGGRYVLGKSTRYICLWDIRQTGKGSWDSRPNRLSFSSIVRVSTPMSQIWDMTAPAAATVASFRFATVENKNEYFRVFEVGPLPDVCSIREIASLPNQRISPELYLVGFWMQGDSLAVFHFREGIVVWDFIQSTYTAIKTSGIVDAVATRGNLIIAIDYRNVGVWTIPPLKPIEPTSLELRELLSEGFPVSIDFGTMRKNDNLDWPDTIYLPFSFYSDAATALEYAAVIHGQNVLKIERFLVDITGSSTRQTPISSSHPVEFMSDHDEICGNAYRTICGNLCLDTIIWRKSYPGGIRTGIFHWVKNGLQLRDVDDVQYAFKDLGVTRVDDFSHCPPTGRVAYIPFNRKSTRKKEIILIALL</sequence>
<evidence type="ECO:0000313" key="3">
    <source>
        <dbReference type="Proteomes" id="UP000541558"/>
    </source>
</evidence>
<feature type="domain" description="F-box" evidence="1">
    <location>
        <begin position="6"/>
        <end position="52"/>
    </location>
</feature>
<dbReference type="InterPro" id="IPR001810">
    <property type="entry name" value="F-box_dom"/>
</dbReference>
<dbReference type="InterPro" id="IPR036047">
    <property type="entry name" value="F-box-like_dom_sf"/>
</dbReference>
<dbReference type="Pfam" id="PF12937">
    <property type="entry name" value="F-box-like"/>
    <property type="match status" value="1"/>
</dbReference>
<dbReference type="EMBL" id="JAACJK010000115">
    <property type="protein sequence ID" value="KAF5331248.1"/>
    <property type="molecule type" value="Genomic_DNA"/>
</dbReference>
<gene>
    <name evidence="2" type="ORF">D9611_013108</name>
</gene>
<dbReference type="OrthoDB" id="10305402at2759"/>
<proteinExistence type="predicted"/>
<comment type="caution">
    <text evidence="2">The sequence shown here is derived from an EMBL/GenBank/DDBJ whole genome shotgun (WGS) entry which is preliminary data.</text>
</comment>
<dbReference type="Proteomes" id="UP000541558">
    <property type="component" value="Unassembled WGS sequence"/>
</dbReference>
<name>A0A8H5BXR5_9AGAR</name>
<reference evidence="2 3" key="1">
    <citation type="journal article" date="2020" name="ISME J.">
        <title>Uncovering the hidden diversity of litter-decomposition mechanisms in mushroom-forming fungi.</title>
        <authorList>
            <person name="Floudas D."/>
            <person name="Bentzer J."/>
            <person name="Ahren D."/>
            <person name="Johansson T."/>
            <person name="Persson P."/>
            <person name="Tunlid A."/>
        </authorList>
    </citation>
    <scope>NUCLEOTIDE SEQUENCE [LARGE SCALE GENOMIC DNA]</scope>
    <source>
        <strain evidence="2 3">CBS 175.51</strain>
    </source>
</reference>